<reference evidence="2 3" key="1">
    <citation type="submission" date="2016-11" db="EMBL/GenBank/DDBJ databases">
        <title>Whole genomes of Flavobacteriaceae.</title>
        <authorList>
            <person name="Stine C."/>
            <person name="Li C."/>
            <person name="Tadesse D."/>
        </authorList>
    </citation>
    <scope>NUCLEOTIDE SEQUENCE [LARGE SCALE GENOMIC DNA]</scope>
    <source>
        <strain evidence="2 3">DSM 15937</strain>
    </source>
</reference>
<dbReference type="Proteomes" id="UP000198382">
    <property type="component" value="Unassembled WGS sequence"/>
</dbReference>
<keyword evidence="1" id="KW-0812">Transmembrane</keyword>
<accession>A0ABX4BQL9</accession>
<name>A0ABX4BQL9_FLAFR</name>
<dbReference type="Pfam" id="PF16872">
    <property type="entry name" value="putAbiC"/>
    <property type="match status" value="1"/>
</dbReference>
<evidence type="ECO:0008006" key="4">
    <source>
        <dbReference type="Google" id="ProtNLM"/>
    </source>
</evidence>
<evidence type="ECO:0000256" key="1">
    <source>
        <dbReference type="SAM" id="Phobius"/>
    </source>
</evidence>
<evidence type="ECO:0000313" key="2">
    <source>
        <dbReference type="EMBL" id="OXA78662.1"/>
    </source>
</evidence>
<keyword evidence="3" id="KW-1185">Reference proteome</keyword>
<gene>
    <name evidence="2" type="ORF">B0A65_13100</name>
</gene>
<organism evidence="2 3">
    <name type="scientific">Flavobacterium frigidimaris</name>
    <dbReference type="NCBI Taxonomy" id="262320"/>
    <lineage>
        <taxon>Bacteria</taxon>
        <taxon>Pseudomonadati</taxon>
        <taxon>Bacteroidota</taxon>
        <taxon>Flavobacteriia</taxon>
        <taxon>Flavobacteriales</taxon>
        <taxon>Flavobacteriaceae</taxon>
        <taxon>Flavobacterium</taxon>
    </lineage>
</organism>
<dbReference type="EMBL" id="MUGV01000020">
    <property type="protein sequence ID" value="OXA78662.1"/>
    <property type="molecule type" value="Genomic_DNA"/>
</dbReference>
<sequence length="292" mass="35152">MVFYSNDKLESIGIIGDTVGGILSPIFAVPATILTFLAFWVQFKANQEVQYQFKIQQFESQLYEMIRLYRNNVEEISIGKISGRKCFARMLDEFKFIYYETEYYFRDKELEEILLNEISYYIFYFGVGNNIKEILYAKYQNININDNIDNLITRLEKYKGEHIMENKIIFYDDRNILREYNFHYIPFKGHISRLGHYFRHLFQTVSYIVDCEIIDEKTKYKYIKLLRAQLSNYELILLYFNGITDMGIDWVERGYFTDYKFLKNLPYQLINYSVNPLEYLGELNNNGEKIFD</sequence>
<comment type="caution">
    <text evidence="2">The sequence shown here is derived from an EMBL/GenBank/DDBJ whole genome shotgun (WGS) entry which is preliminary data.</text>
</comment>
<dbReference type="InterPro" id="IPR031709">
    <property type="entry name" value="PutAbiC"/>
</dbReference>
<protein>
    <recommendedName>
        <fullName evidence="4">Phage abortive infection protein</fullName>
    </recommendedName>
</protein>
<keyword evidence="1" id="KW-0472">Membrane</keyword>
<evidence type="ECO:0000313" key="3">
    <source>
        <dbReference type="Proteomes" id="UP000198382"/>
    </source>
</evidence>
<keyword evidence="1" id="KW-1133">Transmembrane helix</keyword>
<proteinExistence type="predicted"/>
<feature type="transmembrane region" description="Helical" evidence="1">
    <location>
        <begin position="20"/>
        <end position="41"/>
    </location>
</feature>